<accession>A0A7W5ZSX8</accession>
<dbReference type="Pfam" id="PF19313">
    <property type="entry name" value="DUF5916"/>
    <property type="match status" value="1"/>
</dbReference>
<evidence type="ECO:0000259" key="3">
    <source>
        <dbReference type="Pfam" id="PF19313"/>
    </source>
</evidence>
<evidence type="ECO:0008006" key="6">
    <source>
        <dbReference type="Google" id="ProtNLM"/>
    </source>
</evidence>
<keyword evidence="5" id="KW-1185">Reference proteome</keyword>
<protein>
    <recommendedName>
        <fullName evidence="6">Hydrolase</fullName>
    </recommendedName>
</protein>
<feature type="domain" description="DUF5916" evidence="3">
    <location>
        <begin position="235"/>
        <end position="333"/>
    </location>
</feature>
<dbReference type="GO" id="GO:0004553">
    <property type="term" value="F:hydrolase activity, hydrolyzing O-glycosyl compounds"/>
    <property type="evidence" value="ECO:0007669"/>
    <property type="project" value="InterPro"/>
</dbReference>
<dbReference type="CDD" id="cd09618">
    <property type="entry name" value="CBM9_like_2"/>
    <property type="match status" value="1"/>
</dbReference>
<dbReference type="Gene3D" id="2.60.40.1190">
    <property type="match status" value="1"/>
</dbReference>
<keyword evidence="1" id="KW-0732">Signal</keyword>
<dbReference type="InterPro" id="IPR045670">
    <property type="entry name" value="DUF5916"/>
</dbReference>
<comment type="caution">
    <text evidence="4">The sequence shown here is derived from an EMBL/GenBank/DDBJ whole genome shotgun (WGS) entry which is preliminary data.</text>
</comment>
<evidence type="ECO:0000313" key="5">
    <source>
        <dbReference type="Proteomes" id="UP000541352"/>
    </source>
</evidence>
<feature type="signal peptide" evidence="1">
    <location>
        <begin position="1"/>
        <end position="18"/>
    </location>
</feature>
<proteinExistence type="predicted"/>
<organism evidence="4 5">
    <name type="scientific">Runella defluvii</name>
    <dbReference type="NCBI Taxonomy" id="370973"/>
    <lineage>
        <taxon>Bacteria</taxon>
        <taxon>Pseudomonadati</taxon>
        <taxon>Bacteroidota</taxon>
        <taxon>Cytophagia</taxon>
        <taxon>Cytophagales</taxon>
        <taxon>Spirosomataceae</taxon>
        <taxon>Runella</taxon>
    </lineage>
</organism>
<sequence>MYRFLCLLLCCTSLLTFAQKKNEKFQYHIFEAKGAIKIDGLENDAAWQQTELAKDFHMVTPMDTSLARNKTEMRLCYDQHNLYIIAVCYKAVKGSFVVESLKRDFNFGLNDNFFVVLDTFEDLTNGYSFGASAAGAIWDGQEADGTMINLNWDNKWHCVTRNYEDRYVWEAAIPFKTIRYRPDNLRWGINGSRLDLATNEKSAWAPVPRQFQSANLGYAGVLVWDKPLPPAGKNISLIPYALTSISKNQLAKTPADIKPNIGGDAKIALNSSLNLDLTVNPDFSQVEVDVQQTNLDRFELFFPERRQFFLENADLFANFGFATLRPFFSRRIGLGVPLLFGARLSGKLDKNWRIGVLDTQTKEDGATPAQNFAVVALQRKVFARSNVGLLMVNKQSLNLDESVHKGASAFNRNVGAEFNLASANNIWTGKATVLKSFSPNVSGNDVAIASILNYNKANFFWQWRQEYVGENYNAEVGYVPNAARRGYQMMAPNVGYLFFVNSPLLISHGPLLQSTLFWNKSGRLTDNETFMAYNFNFRNRAIGMAWVATNYVQLLAPFDPTNTGREKLAAGTKHYWNSFGTEFTSSPRNRFTYSFATRYGGFYADGTRLNLRTTLGYRFQPYVATKFSVDYNIIKVPYLQKPVELLLLGPRVDVTFRNNLFWTTFVQYNNQADNVNLNTRLQWRYQPASDLFIVYTDNYLPENLMVKNRALVLKLTYWWNI</sequence>
<evidence type="ECO:0000313" key="4">
    <source>
        <dbReference type="EMBL" id="MBB3841144.1"/>
    </source>
</evidence>
<evidence type="ECO:0000259" key="2">
    <source>
        <dbReference type="Pfam" id="PF06452"/>
    </source>
</evidence>
<feature type="chain" id="PRO_5031464109" description="Hydrolase" evidence="1">
    <location>
        <begin position="19"/>
        <end position="721"/>
    </location>
</feature>
<reference evidence="4 5" key="1">
    <citation type="submission" date="2020-08" db="EMBL/GenBank/DDBJ databases">
        <title>Genomic Encyclopedia of Type Strains, Phase IV (KMG-IV): sequencing the most valuable type-strain genomes for metagenomic binning, comparative biology and taxonomic classification.</title>
        <authorList>
            <person name="Goeker M."/>
        </authorList>
    </citation>
    <scope>NUCLEOTIDE SEQUENCE [LARGE SCALE GENOMIC DNA]</scope>
    <source>
        <strain evidence="4 5">DSM 17976</strain>
    </source>
</reference>
<feature type="domain" description="Carbohydrate-binding" evidence="2">
    <location>
        <begin position="38"/>
        <end position="196"/>
    </location>
</feature>
<gene>
    <name evidence="4" type="ORF">FHS57_005165</name>
</gene>
<dbReference type="RefSeq" id="WP_183978621.1">
    <property type="nucleotide sequence ID" value="NZ_JACIBY010000014.1"/>
</dbReference>
<dbReference type="Pfam" id="PF06452">
    <property type="entry name" value="CBM9_1"/>
    <property type="match status" value="1"/>
</dbReference>
<evidence type="ECO:0000256" key="1">
    <source>
        <dbReference type="SAM" id="SignalP"/>
    </source>
</evidence>
<dbReference type="InterPro" id="IPR010502">
    <property type="entry name" value="Carb-bd_dom_fam9"/>
</dbReference>
<dbReference type="GO" id="GO:0016052">
    <property type="term" value="P:carbohydrate catabolic process"/>
    <property type="evidence" value="ECO:0007669"/>
    <property type="project" value="InterPro"/>
</dbReference>
<dbReference type="EMBL" id="JACIBY010000014">
    <property type="protein sequence ID" value="MBB3841144.1"/>
    <property type="molecule type" value="Genomic_DNA"/>
</dbReference>
<dbReference type="SUPFAM" id="SSF49344">
    <property type="entry name" value="CBD9-like"/>
    <property type="match status" value="1"/>
</dbReference>
<dbReference type="GO" id="GO:0030246">
    <property type="term" value="F:carbohydrate binding"/>
    <property type="evidence" value="ECO:0007669"/>
    <property type="project" value="InterPro"/>
</dbReference>
<dbReference type="AlphaFoldDB" id="A0A7W5ZSX8"/>
<dbReference type="Proteomes" id="UP000541352">
    <property type="component" value="Unassembled WGS sequence"/>
</dbReference>
<name>A0A7W5ZSX8_9BACT</name>